<gene>
    <name evidence="1" type="ORF">SORBI_3010G092550</name>
</gene>
<accession>A0A1W0VS49</accession>
<evidence type="ECO:0000313" key="1">
    <source>
        <dbReference type="EMBL" id="OQU76107.1"/>
    </source>
</evidence>
<dbReference type="Gramene" id="OQU76107">
    <property type="protein sequence ID" value="OQU76107"/>
    <property type="gene ID" value="SORBI_3010G092550"/>
</dbReference>
<dbReference type="EMBL" id="CM000769">
    <property type="protein sequence ID" value="OQU76107.1"/>
    <property type="molecule type" value="Genomic_DNA"/>
</dbReference>
<evidence type="ECO:0000313" key="2">
    <source>
        <dbReference type="Proteomes" id="UP000000768"/>
    </source>
</evidence>
<organism evidence="1 2">
    <name type="scientific">Sorghum bicolor</name>
    <name type="common">Sorghum</name>
    <name type="synonym">Sorghum vulgare</name>
    <dbReference type="NCBI Taxonomy" id="4558"/>
    <lineage>
        <taxon>Eukaryota</taxon>
        <taxon>Viridiplantae</taxon>
        <taxon>Streptophyta</taxon>
        <taxon>Embryophyta</taxon>
        <taxon>Tracheophyta</taxon>
        <taxon>Spermatophyta</taxon>
        <taxon>Magnoliopsida</taxon>
        <taxon>Liliopsida</taxon>
        <taxon>Poales</taxon>
        <taxon>Poaceae</taxon>
        <taxon>PACMAD clade</taxon>
        <taxon>Panicoideae</taxon>
        <taxon>Andropogonodae</taxon>
        <taxon>Andropogoneae</taxon>
        <taxon>Sorghinae</taxon>
        <taxon>Sorghum</taxon>
    </lineage>
</organism>
<dbReference type="AlphaFoldDB" id="A0A1W0VS49"/>
<protein>
    <submittedName>
        <fullName evidence="1">Uncharacterized protein</fullName>
    </submittedName>
</protein>
<reference evidence="2" key="2">
    <citation type="journal article" date="2018" name="Plant J.">
        <title>The Sorghum bicolor reference genome: improved assembly, gene annotations, a transcriptome atlas, and signatures of genome organization.</title>
        <authorList>
            <person name="McCormick R.F."/>
            <person name="Truong S.K."/>
            <person name="Sreedasyam A."/>
            <person name="Jenkins J."/>
            <person name="Shu S."/>
            <person name="Sims D."/>
            <person name="Kennedy M."/>
            <person name="Amirebrahimi M."/>
            <person name="Weers B.D."/>
            <person name="McKinley B."/>
            <person name="Mattison A."/>
            <person name="Morishige D.T."/>
            <person name="Grimwood J."/>
            <person name="Schmutz J."/>
            <person name="Mullet J.E."/>
        </authorList>
    </citation>
    <scope>NUCLEOTIDE SEQUENCE [LARGE SCALE GENOMIC DNA]</scope>
    <source>
        <strain evidence="2">cv. BTx623</strain>
    </source>
</reference>
<proteinExistence type="predicted"/>
<keyword evidence="2" id="KW-1185">Reference proteome</keyword>
<dbReference type="InParanoid" id="A0A1W0VS49"/>
<sequence>MNICLRNSRRGSWELQSGLGIGYKLSSMKAMIKFSFQNIFHRTTIKARIWSCWKLWCVFNSCGEIDR</sequence>
<name>A0A1W0VS49_SORBI</name>
<dbReference type="Proteomes" id="UP000000768">
    <property type="component" value="Chromosome 10"/>
</dbReference>
<reference evidence="1 2" key="1">
    <citation type="journal article" date="2009" name="Nature">
        <title>The Sorghum bicolor genome and the diversification of grasses.</title>
        <authorList>
            <person name="Paterson A.H."/>
            <person name="Bowers J.E."/>
            <person name="Bruggmann R."/>
            <person name="Dubchak I."/>
            <person name="Grimwood J."/>
            <person name="Gundlach H."/>
            <person name="Haberer G."/>
            <person name="Hellsten U."/>
            <person name="Mitros T."/>
            <person name="Poliakov A."/>
            <person name="Schmutz J."/>
            <person name="Spannagl M."/>
            <person name="Tang H."/>
            <person name="Wang X."/>
            <person name="Wicker T."/>
            <person name="Bharti A.K."/>
            <person name="Chapman J."/>
            <person name="Feltus F.A."/>
            <person name="Gowik U."/>
            <person name="Grigoriev I.V."/>
            <person name="Lyons E."/>
            <person name="Maher C.A."/>
            <person name="Martis M."/>
            <person name="Narechania A."/>
            <person name="Otillar R.P."/>
            <person name="Penning B.W."/>
            <person name="Salamov A.A."/>
            <person name="Wang Y."/>
            <person name="Zhang L."/>
            <person name="Carpita N.C."/>
            <person name="Freeling M."/>
            <person name="Gingle A.R."/>
            <person name="Hash C.T."/>
            <person name="Keller B."/>
            <person name="Klein P."/>
            <person name="Kresovich S."/>
            <person name="McCann M.C."/>
            <person name="Ming R."/>
            <person name="Peterson D.G."/>
            <person name="Mehboob-ur-Rahman"/>
            <person name="Ware D."/>
            <person name="Westhoff P."/>
            <person name="Mayer K.F."/>
            <person name="Messing J."/>
            <person name="Rokhsar D.S."/>
        </authorList>
    </citation>
    <scope>NUCLEOTIDE SEQUENCE [LARGE SCALE GENOMIC DNA]</scope>
    <source>
        <strain evidence="2">cv. BTx623</strain>
    </source>
</reference>